<dbReference type="KEGG" id="cmet:K6K41_19595"/>
<dbReference type="SUPFAM" id="SSF53300">
    <property type="entry name" value="vWA-like"/>
    <property type="match status" value="1"/>
</dbReference>
<sequence>MSAIAALQPEIRAERATYDVVGFVDITGSMNARDYGGQGAPQSRLDAVRQRLPAAIGRLPCGSRFGLGVFSERRVFLLFEPMDVCRDFAAIEGAIRGLDWRMAWEGDSRISDGLQRAIDMTKPIGADLIFLTDGHEAPPPRTDMEQRFEIEKDKVRGLLVGVGGTQPVPIPKYDDFGRESGFFSMSDVPQASRLGPPPEYAEGQELPAGYNARNAPFGEMPEGDEHLTSVKEDHLRQIGAATGLGYARLGDPEALAEAIEANAKPRPIEVPVDLSSLPAFAALLALAALYGAPLAASLRGRALFPRLRRASAASPSSRRDGAVSPSLRRESAASQGVA</sequence>
<keyword evidence="5" id="KW-1185">Reference proteome</keyword>
<feature type="region of interest" description="Disordered" evidence="1">
    <location>
        <begin position="309"/>
        <end position="338"/>
    </location>
</feature>
<dbReference type="AlphaFoldDB" id="A0A9E6RDM0"/>
<reference evidence="4" key="1">
    <citation type="submission" date="2021-08" db="EMBL/GenBank/DDBJ databases">
        <authorList>
            <person name="Zhang H."/>
            <person name="Xu M."/>
            <person name="Yu Z."/>
            <person name="Yang L."/>
            <person name="Cai Y."/>
        </authorList>
    </citation>
    <scope>NUCLEOTIDE SEQUENCE</scope>
    <source>
        <strain evidence="4">CHL1</strain>
    </source>
</reference>
<evidence type="ECO:0000256" key="2">
    <source>
        <dbReference type="SAM" id="Phobius"/>
    </source>
</evidence>
<keyword evidence="2" id="KW-0472">Membrane</keyword>
<dbReference type="EMBL" id="CP081869">
    <property type="protein sequence ID" value="QZO02455.1"/>
    <property type="molecule type" value="Genomic_DNA"/>
</dbReference>
<dbReference type="InterPro" id="IPR036465">
    <property type="entry name" value="vWFA_dom_sf"/>
</dbReference>
<dbReference type="Proteomes" id="UP000825701">
    <property type="component" value="Chromosome"/>
</dbReference>
<organism evidence="4 5">
    <name type="scientific">Chenggangzhangella methanolivorans</name>
    <dbReference type="NCBI Taxonomy" id="1437009"/>
    <lineage>
        <taxon>Bacteria</taxon>
        <taxon>Pseudomonadati</taxon>
        <taxon>Pseudomonadota</taxon>
        <taxon>Alphaproteobacteria</taxon>
        <taxon>Hyphomicrobiales</taxon>
        <taxon>Methylopilaceae</taxon>
        <taxon>Chenggangzhangella</taxon>
    </lineage>
</organism>
<dbReference type="CDD" id="cd00198">
    <property type="entry name" value="vWFA"/>
    <property type="match status" value="1"/>
</dbReference>
<feature type="transmembrane region" description="Helical" evidence="2">
    <location>
        <begin position="277"/>
        <end position="298"/>
    </location>
</feature>
<evidence type="ECO:0000256" key="1">
    <source>
        <dbReference type="SAM" id="MobiDB-lite"/>
    </source>
</evidence>
<proteinExistence type="predicted"/>
<feature type="domain" description="VWFA" evidence="3">
    <location>
        <begin position="17"/>
        <end position="194"/>
    </location>
</feature>
<protein>
    <submittedName>
        <fullName evidence="4">VWA domain-containing protein</fullName>
    </submittedName>
</protein>
<gene>
    <name evidence="4" type="ORF">K6K41_19595</name>
</gene>
<keyword evidence="2" id="KW-1133">Transmembrane helix</keyword>
<evidence type="ECO:0000313" key="4">
    <source>
        <dbReference type="EMBL" id="QZO02455.1"/>
    </source>
</evidence>
<dbReference type="InterPro" id="IPR002035">
    <property type="entry name" value="VWF_A"/>
</dbReference>
<dbReference type="SMART" id="SM00327">
    <property type="entry name" value="VWA"/>
    <property type="match status" value="1"/>
</dbReference>
<feature type="compositionally biased region" description="Basic and acidic residues" evidence="1">
    <location>
        <begin position="317"/>
        <end position="331"/>
    </location>
</feature>
<accession>A0A9E6RDM0</accession>
<dbReference type="Gene3D" id="3.40.50.410">
    <property type="entry name" value="von Willebrand factor, type A domain"/>
    <property type="match status" value="1"/>
</dbReference>
<evidence type="ECO:0000313" key="5">
    <source>
        <dbReference type="Proteomes" id="UP000825701"/>
    </source>
</evidence>
<keyword evidence="2" id="KW-0812">Transmembrane</keyword>
<name>A0A9E6RDM0_9HYPH</name>
<evidence type="ECO:0000259" key="3">
    <source>
        <dbReference type="SMART" id="SM00327"/>
    </source>
</evidence>
<dbReference type="Pfam" id="PF13519">
    <property type="entry name" value="VWA_2"/>
    <property type="match status" value="1"/>
</dbReference>